<comment type="cofactor">
    <cofactor evidence="1">
        <name>heme</name>
        <dbReference type="ChEBI" id="CHEBI:30413"/>
    </cofactor>
</comment>
<protein>
    <recommendedName>
        <fullName evidence="16">Cytochrome P450</fullName>
    </recommendedName>
</protein>
<evidence type="ECO:0000256" key="7">
    <source>
        <dbReference type="ARBA" id="ARBA00022723"/>
    </source>
</evidence>
<evidence type="ECO:0000313" key="14">
    <source>
        <dbReference type="EMBL" id="KAL0063168.1"/>
    </source>
</evidence>
<dbReference type="InterPro" id="IPR050121">
    <property type="entry name" value="Cytochrome_P450_monoxygenase"/>
</dbReference>
<keyword evidence="11 13" id="KW-0503">Monooxygenase</keyword>
<dbReference type="Proteomes" id="UP001437256">
    <property type="component" value="Unassembled WGS sequence"/>
</dbReference>
<keyword evidence="12" id="KW-0472">Membrane</keyword>
<reference evidence="14 15" key="1">
    <citation type="submission" date="2024-05" db="EMBL/GenBank/DDBJ databases">
        <title>A draft genome resource for the thread blight pathogen Marasmius tenuissimus strain MS-2.</title>
        <authorList>
            <person name="Yulfo-Soto G.E."/>
            <person name="Baruah I.K."/>
            <person name="Amoako-Attah I."/>
            <person name="Bukari Y."/>
            <person name="Meinhardt L.W."/>
            <person name="Bailey B.A."/>
            <person name="Cohen S.P."/>
        </authorList>
    </citation>
    <scope>NUCLEOTIDE SEQUENCE [LARGE SCALE GENOMIC DNA]</scope>
    <source>
        <strain evidence="14 15">MS-2</strain>
    </source>
</reference>
<dbReference type="InterPro" id="IPR036396">
    <property type="entry name" value="Cyt_P450_sf"/>
</dbReference>
<evidence type="ECO:0000256" key="11">
    <source>
        <dbReference type="ARBA" id="ARBA00023033"/>
    </source>
</evidence>
<evidence type="ECO:0000313" key="15">
    <source>
        <dbReference type="Proteomes" id="UP001437256"/>
    </source>
</evidence>
<accession>A0ABR2ZR27</accession>
<dbReference type="PANTHER" id="PTHR24305:SF166">
    <property type="entry name" value="CYTOCHROME P450 12A4, MITOCHONDRIAL-RELATED"/>
    <property type="match status" value="1"/>
</dbReference>
<evidence type="ECO:0000256" key="12">
    <source>
        <dbReference type="ARBA" id="ARBA00023136"/>
    </source>
</evidence>
<dbReference type="PRINTS" id="PR00385">
    <property type="entry name" value="P450"/>
</dbReference>
<comment type="pathway">
    <text evidence="3">Secondary metabolite biosynthesis; terpenoid biosynthesis.</text>
</comment>
<dbReference type="SUPFAM" id="SSF48264">
    <property type="entry name" value="Cytochrome P450"/>
    <property type="match status" value="1"/>
</dbReference>
<evidence type="ECO:0000256" key="13">
    <source>
        <dbReference type="RuleBase" id="RU000461"/>
    </source>
</evidence>
<keyword evidence="9 13" id="KW-0560">Oxidoreductase</keyword>
<dbReference type="InterPro" id="IPR017972">
    <property type="entry name" value="Cyt_P450_CS"/>
</dbReference>
<evidence type="ECO:0000256" key="3">
    <source>
        <dbReference type="ARBA" id="ARBA00004721"/>
    </source>
</evidence>
<comment type="subcellular location">
    <subcellularLocation>
        <location evidence="2">Membrane</location>
    </subcellularLocation>
</comment>
<comment type="similarity">
    <text evidence="4 13">Belongs to the cytochrome P450 family.</text>
</comment>
<dbReference type="PRINTS" id="PR00463">
    <property type="entry name" value="EP450I"/>
</dbReference>
<evidence type="ECO:0000256" key="9">
    <source>
        <dbReference type="ARBA" id="ARBA00023002"/>
    </source>
</evidence>
<proteinExistence type="inferred from homology"/>
<evidence type="ECO:0000256" key="1">
    <source>
        <dbReference type="ARBA" id="ARBA00001971"/>
    </source>
</evidence>
<dbReference type="Gene3D" id="1.10.630.10">
    <property type="entry name" value="Cytochrome P450"/>
    <property type="match status" value="1"/>
</dbReference>
<dbReference type="InterPro" id="IPR001128">
    <property type="entry name" value="Cyt_P450"/>
</dbReference>
<evidence type="ECO:0000256" key="4">
    <source>
        <dbReference type="ARBA" id="ARBA00010617"/>
    </source>
</evidence>
<evidence type="ECO:0000256" key="6">
    <source>
        <dbReference type="ARBA" id="ARBA00022692"/>
    </source>
</evidence>
<keyword evidence="15" id="KW-1185">Reference proteome</keyword>
<keyword evidence="8" id="KW-1133">Transmembrane helix</keyword>
<comment type="caution">
    <text evidence="14">The sequence shown here is derived from an EMBL/GenBank/DDBJ whole genome shotgun (WGS) entry which is preliminary data.</text>
</comment>
<evidence type="ECO:0000256" key="8">
    <source>
        <dbReference type="ARBA" id="ARBA00022989"/>
    </source>
</evidence>
<keyword evidence="6" id="KW-0812">Transmembrane</keyword>
<evidence type="ECO:0000256" key="10">
    <source>
        <dbReference type="ARBA" id="ARBA00023004"/>
    </source>
</evidence>
<evidence type="ECO:0000256" key="2">
    <source>
        <dbReference type="ARBA" id="ARBA00004370"/>
    </source>
</evidence>
<organism evidence="14 15">
    <name type="scientific">Marasmius tenuissimus</name>
    <dbReference type="NCBI Taxonomy" id="585030"/>
    <lineage>
        <taxon>Eukaryota</taxon>
        <taxon>Fungi</taxon>
        <taxon>Dikarya</taxon>
        <taxon>Basidiomycota</taxon>
        <taxon>Agaricomycotina</taxon>
        <taxon>Agaricomycetes</taxon>
        <taxon>Agaricomycetidae</taxon>
        <taxon>Agaricales</taxon>
        <taxon>Marasmiineae</taxon>
        <taxon>Marasmiaceae</taxon>
        <taxon>Marasmius</taxon>
    </lineage>
</organism>
<evidence type="ECO:0008006" key="16">
    <source>
        <dbReference type="Google" id="ProtNLM"/>
    </source>
</evidence>
<evidence type="ECO:0000256" key="5">
    <source>
        <dbReference type="ARBA" id="ARBA00022617"/>
    </source>
</evidence>
<dbReference type="PANTHER" id="PTHR24305">
    <property type="entry name" value="CYTOCHROME P450"/>
    <property type="match status" value="1"/>
</dbReference>
<keyword evidence="10 13" id="KW-0408">Iron</keyword>
<keyword evidence="5 13" id="KW-0349">Heme</keyword>
<keyword evidence="7 13" id="KW-0479">Metal-binding</keyword>
<sequence length="452" mass="50601">MRSPSTLSMTGHDHRRIKNAFAPAFTNSRLQLYIPIIQDIARKAVDKLAERCLVPGKRGRKSAIDVYNLLQFVTSDVIGEVGFGHKFNAVDTNGGDEIARSHKNIVALGWKPSEGAVLADSLLAYLPRIFQNVLIRVPTGAFKTLSHFRMISEKWSIDLLRTNMKMHEASRGQERDSYTGLMTSVGMHIFSLSKAFIFNLHGTATMQDFMKERDRLTFEEIAHQTATMLVSGQDTTGNTLAWALYEIAKRPEWQEKVRQEIIKADATGTAPNPDKLEYLNAHIKETLRWYPSAPYADRVAYEDTVLPLSQPLNTSSGRVITQLPIRKGQTIYLGLASFNRNPDVWGPDANVFDPSRWLQCHGRSEAKIAGGSFSPYANLSSFGGGVRVCLGWRLAVLELQIVLAELISKFRFSFESEDESFIQSALAVTILPRDLRTGRPSLPLKVEMVDVE</sequence>
<dbReference type="PROSITE" id="PS00086">
    <property type="entry name" value="CYTOCHROME_P450"/>
    <property type="match status" value="1"/>
</dbReference>
<dbReference type="Pfam" id="PF00067">
    <property type="entry name" value="p450"/>
    <property type="match status" value="1"/>
</dbReference>
<dbReference type="InterPro" id="IPR002401">
    <property type="entry name" value="Cyt_P450_E_grp-I"/>
</dbReference>
<dbReference type="EMBL" id="JBBXMP010000087">
    <property type="protein sequence ID" value="KAL0063168.1"/>
    <property type="molecule type" value="Genomic_DNA"/>
</dbReference>
<gene>
    <name evidence="14" type="ORF">AAF712_009962</name>
</gene>
<name>A0ABR2ZR27_9AGAR</name>